<keyword evidence="6" id="KW-1185">Reference proteome</keyword>
<dbReference type="PANTHER" id="PTHR24321">
    <property type="entry name" value="DEHYDROGENASES, SHORT CHAIN"/>
    <property type="match status" value="1"/>
</dbReference>
<feature type="domain" description="Ketoreductase" evidence="4">
    <location>
        <begin position="5"/>
        <end position="196"/>
    </location>
</feature>
<comment type="caution">
    <text evidence="5">The sequence shown here is derived from an EMBL/GenBank/DDBJ whole genome shotgun (WGS) entry which is preliminary data.</text>
</comment>
<proteinExistence type="inferred from homology"/>
<dbReference type="Pfam" id="PF13561">
    <property type="entry name" value="adh_short_C2"/>
    <property type="match status" value="1"/>
</dbReference>
<evidence type="ECO:0000259" key="4">
    <source>
        <dbReference type="SMART" id="SM00822"/>
    </source>
</evidence>
<evidence type="ECO:0000256" key="1">
    <source>
        <dbReference type="ARBA" id="ARBA00006484"/>
    </source>
</evidence>
<organism evidence="5 6">
    <name type="scientific">Nocardioides deserti</name>
    <dbReference type="NCBI Taxonomy" id="1588644"/>
    <lineage>
        <taxon>Bacteria</taxon>
        <taxon>Bacillati</taxon>
        <taxon>Actinomycetota</taxon>
        <taxon>Actinomycetes</taxon>
        <taxon>Propionibacteriales</taxon>
        <taxon>Nocardioidaceae</taxon>
        <taxon>Nocardioides</taxon>
    </lineage>
</organism>
<dbReference type="InterPro" id="IPR002347">
    <property type="entry name" value="SDR_fam"/>
</dbReference>
<dbReference type="InterPro" id="IPR036291">
    <property type="entry name" value="NAD(P)-bd_dom_sf"/>
</dbReference>
<dbReference type="Proteomes" id="UP000604001">
    <property type="component" value="Unassembled WGS sequence"/>
</dbReference>
<dbReference type="PROSITE" id="PS00061">
    <property type="entry name" value="ADH_SHORT"/>
    <property type="match status" value="1"/>
</dbReference>
<dbReference type="InterPro" id="IPR057326">
    <property type="entry name" value="KR_dom"/>
</dbReference>
<dbReference type="PANTHER" id="PTHR24321:SF8">
    <property type="entry name" value="ESTRADIOL 17-BETA-DEHYDROGENASE 8-RELATED"/>
    <property type="match status" value="1"/>
</dbReference>
<evidence type="ECO:0000313" key="6">
    <source>
        <dbReference type="Proteomes" id="UP000604001"/>
    </source>
</evidence>
<dbReference type="PRINTS" id="PR00081">
    <property type="entry name" value="GDHRDH"/>
</dbReference>
<reference evidence="5 6" key="1">
    <citation type="submission" date="2020-08" db="EMBL/GenBank/DDBJ databases">
        <title>novel species in genus Nocardioides.</title>
        <authorList>
            <person name="Zhang G."/>
        </authorList>
    </citation>
    <scope>NUCLEOTIDE SEQUENCE [LARGE SCALE GENOMIC DNA]</scope>
    <source>
        <strain evidence="5 6">SC8A-24</strain>
    </source>
</reference>
<evidence type="ECO:0000313" key="5">
    <source>
        <dbReference type="EMBL" id="MBC2960078.1"/>
    </source>
</evidence>
<name>A0ABR6U7F5_9ACTN</name>
<keyword evidence="2" id="KW-0560">Oxidoreductase</keyword>
<dbReference type="RefSeq" id="WP_186345330.1">
    <property type="nucleotide sequence ID" value="NZ_BMMR01000003.1"/>
</dbReference>
<gene>
    <name evidence="5" type="ORF">H7344_07190</name>
</gene>
<sequence length="270" mass="28511">MLGDKRILITGAASGMGREIAIEAARQGAKQVGIADLNRTGLEETIDLVNAEGGDVCLLETDLRSRESIESMVTTFADWAGGIDTLVNNAGVLDSNFVPAEEVGVHQLTDEAWEAVMDVNLRAVWLATKHASPHLLESDRGPAVINAASVSGMSGAGMTAYAVSKAAVIQLTRVTAVSLAPKVRANSFSPGSIKTPMSDAHLERATDKLATAKAMYGSHLINRRGYVSEIAKVVCFLGSDDSAFVNGANVPVDGGMMAWRGSREVQPDWD</sequence>
<dbReference type="SUPFAM" id="SSF51735">
    <property type="entry name" value="NAD(P)-binding Rossmann-fold domains"/>
    <property type="match status" value="1"/>
</dbReference>
<dbReference type="Gene3D" id="3.40.50.720">
    <property type="entry name" value="NAD(P)-binding Rossmann-like Domain"/>
    <property type="match status" value="1"/>
</dbReference>
<dbReference type="PRINTS" id="PR00080">
    <property type="entry name" value="SDRFAMILY"/>
</dbReference>
<comment type="similarity">
    <text evidence="1">Belongs to the short-chain dehydrogenases/reductases (SDR) family.</text>
</comment>
<keyword evidence="3" id="KW-0520">NAD</keyword>
<protein>
    <submittedName>
        <fullName evidence="5">SDR family oxidoreductase</fullName>
    </submittedName>
</protein>
<evidence type="ECO:0000256" key="3">
    <source>
        <dbReference type="ARBA" id="ARBA00023027"/>
    </source>
</evidence>
<accession>A0ABR6U7F5</accession>
<evidence type="ECO:0000256" key="2">
    <source>
        <dbReference type="ARBA" id="ARBA00023002"/>
    </source>
</evidence>
<dbReference type="EMBL" id="JACMYC010000003">
    <property type="protein sequence ID" value="MBC2960078.1"/>
    <property type="molecule type" value="Genomic_DNA"/>
</dbReference>
<dbReference type="InterPro" id="IPR020904">
    <property type="entry name" value="Sc_DH/Rdtase_CS"/>
</dbReference>
<dbReference type="SMART" id="SM00822">
    <property type="entry name" value="PKS_KR"/>
    <property type="match status" value="1"/>
</dbReference>